<sequence>MTRADTAPRAGEGARTQASREPRVPASTPWPRRRTSGLLHSAPTAAPVSAHTATARAPARAVAVESSPARSPSSRATAAAAAPASSAPPRPVSRAAGWTRTGPAAAAAQSRAASGSPVTQIRTSQTADGTRPAAA</sequence>
<evidence type="ECO:0000313" key="3">
    <source>
        <dbReference type="Proteomes" id="UP001382904"/>
    </source>
</evidence>
<proteinExistence type="predicted"/>
<gene>
    <name evidence="2" type="ORF">WKI68_11115</name>
</gene>
<feature type="compositionally biased region" description="Polar residues" evidence="1">
    <location>
        <begin position="118"/>
        <end position="128"/>
    </location>
</feature>
<feature type="compositionally biased region" description="Low complexity" evidence="1">
    <location>
        <begin position="92"/>
        <end position="117"/>
    </location>
</feature>
<protein>
    <submittedName>
        <fullName evidence="2">Uncharacterized protein</fullName>
    </submittedName>
</protein>
<dbReference type="Proteomes" id="UP001382904">
    <property type="component" value="Unassembled WGS sequence"/>
</dbReference>
<organism evidence="2 3">
    <name type="scientific">Streptomyces caledonius</name>
    <dbReference type="NCBI Taxonomy" id="3134107"/>
    <lineage>
        <taxon>Bacteria</taxon>
        <taxon>Bacillati</taxon>
        <taxon>Actinomycetota</taxon>
        <taxon>Actinomycetes</taxon>
        <taxon>Kitasatosporales</taxon>
        <taxon>Streptomycetaceae</taxon>
        <taxon>Streptomyces</taxon>
    </lineage>
</organism>
<comment type="caution">
    <text evidence="2">The sequence shown here is derived from an EMBL/GenBank/DDBJ whole genome shotgun (WGS) entry which is preliminary data.</text>
</comment>
<feature type="compositionally biased region" description="Low complexity" evidence="1">
    <location>
        <begin position="49"/>
        <end position="85"/>
    </location>
</feature>
<evidence type="ECO:0000256" key="1">
    <source>
        <dbReference type="SAM" id="MobiDB-lite"/>
    </source>
</evidence>
<name>A0ABU8U1V5_9ACTN</name>
<dbReference type="EMBL" id="JBBKAM010000002">
    <property type="protein sequence ID" value="MEJ8641867.1"/>
    <property type="molecule type" value="Genomic_DNA"/>
</dbReference>
<evidence type="ECO:0000313" key="2">
    <source>
        <dbReference type="EMBL" id="MEJ8641867.1"/>
    </source>
</evidence>
<keyword evidence="3" id="KW-1185">Reference proteome</keyword>
<accession>A0ABU8U1V5</accession>
<reference evidence="2 3" key="1">
    <citation type="submission" date="2024-03" db="EMBL/GenBank/DDBJ databases">
        <title>Novel Streptomyces species of biotechnological and ecological value are a feature of Machair soil.</title>
        <authorList>
            <person name="Prole J.R."/>
            <person name="Goodfellow M."/>
            <person name="Allenby N."/>
            <person name="Ward A.C."/>
        </authorList>
    </citation>
    <scope>NUCLEOTIDE SEQUENCE [LARGE SCALE GENOMIC DNA]</scope>
    <source>
        <strain evidence="2 3">MS1.HAVA.3</strain>
    </source>
</reference>
<feature type="region of interest" description="Disordered" evidence="1">
    <location>
        <begin position="1"/>
        <end position="135"/>
    </location>
</feature>